<gene>
    <name evidence="1" type="ORF">MENTE1834_LOCUS44069</name>
</gene>
<evidence type="ECO:0000313" key="2">
    <source>
        <dbReference type="Proteomes" id="UP001497535"/>
    </source>
</evidence>
<name>A0ACB1AZV9_MELEN</name>
<evidence type="ECO:0000313" key="1">
    <source>
        <dbReference type="EMBL" id="CAK5109009.1"/>
    </source>
</evidence>
<reference evidence="1" key="1">
    <citation type="submission" date="2023-11" db="EMBL/GenBank/DDBJ databases">
        <authorList>
            <person name="Poullet M."/>
        </authorList>
    </citation>
    <scope>NUCLEOTIDE SEQUENCE</scope>
    <source>
        <strain evidence="1">E1834</strain>
    </source>
</reference>
<dbReference type="Proteomes" id="UP001497535">
    <property type="component" value="Unassembled WGS sequence"/>
</dbReference>
<proteinExistence type="predicted"/>
<dbReference type="EMBL" id="CAVMJV010000131">
    <property type="protein sequence ID" value="CAK5109009.1"/>
    <property type="molecule type" value="Genomic_DNA"/>
</dbReference>
<accession>A0ACB1AZV9</accession>
<protein>
    <submittedName>
        <fullName evidence="1">Uncharacterized protein</fullName>
    </submittedName>
</protein>
<keyword evidence="2" id="KW-1185">Reference proteome</keyword>
<comment type="caution">
    <text evidence="1">The sequence shown here is derived from an EMBL/GenBank/DDBJ whole genome shotgun (WGS) entry which is preliminary data.</text>
</comment>
<sequence length="85" mass="9608">MDSNSDKLTQKNMTENTSLTSIESGFVSLTELKIKETATVEIDSISNKIEEKKKDAVIFAKFGKFVNSFREMGEKTNLKAEVYFC</sequence>
<organism evidence="1 2">
    <name type="scientific">Meloidogyne enterolobii</name>
    <name type="common">Root-knot nematode worm</name>
    <name type="synonym">Meloidogyne mayaguensis</name>
    <dbReference type="NCBI Taxonomy" id="390850"/>
    <lineage>
        <taxon>Eukaryota</taxon>
        <taxon>Metazoa</taxon>
        <taxon>Ecdysozoa</taxon>
        <taxon>Nematoda</taxon>
        <taxon>Chromadorea</taxon>
        <taxon>Rhabditida</taxon>
        <taxon>Tylenchina</taxon>
        <taxon>Tylenchomorpha</taxon>
        <taxon>Tylenchoidea</taxon>
        <taxon>Meloidogynidae</taxon>
        <taxon>Meloidogyninae</taxon>
        <taxon>Meloidogyne</taxon>
    </lineage>
</organism>